<proteinExistence type="predicted"/>
<dbReference type="InterPro" id="IPR023378">
    <property type="entry name" value="YheA/YmcA-like_dom_sf"/>
</dbReference>
<sequence>MSQIEDAMDGLMTAIRNSEEFIRYQAIKEKVHGFPKLESQITEFRKKNYLLQNSQGTVDLYEETDRMENEYREFRKNPMVSEYLAAENALCKIVQQINWTLIEGLEFEVGFEES</sequence>
<gene>
    <name evidence="3" type="ORF">DW654_14740</name>
    <name evidence="2" type="ORF">DW707_16050</name>
    <name evidence="1" type="ORF">RIL183_02601</name>
</gene>
<dbReference type="EMBL" id="QSKW01000037">
    <property type="protein sequence ID" value="RHE92164.1"/>
    <property type="molecule type" value="Genomic_DNA"/>
</dbReference>
<dbReference type="OrthoDB" id="1766338at2"/>
<dbReference type="Proteomes" id="UP000049828">
    <property type="component" value="Unassembled WGS sequence"/>
</dbReference>
<accession>A0A0M6WKJ5</accession>
<dbReference type="EMBL" id="QRHP01000023">
    <property type="protein sequence ID" value="RHF81731.1"/>
    <property type="molecule type" value="Genomic_DNA"/>
</dbReference>
<evidence type="ECO:0000313" key="5">
    <source>
        <dbReference type="Proteomes" id="UP000283701"/>
    </source>
</evidence>
<dbReference type="InterPro" id="IPR010368">
    <property type="entry name" value="Com_YlbF"/>
</dbReference>
<dbReference type="Gene3D" id="1.20.1500.10">
    <property type="entry name" value="YheA/YmcA-like"/>
    <property type="match status" value="1"/>
</dbReference>
<name>A0A0M6WKJ5_9FIRM</name>
<dbReference type="Proteomes" id="UP000283701">
    <property type="component" value="Unassembled WGS sequence"/>
</dbReference>
<dbReference type="EMBL" id="CVRS01000067">
    <property type="protein sequence ID" value="CRL36964.1"/>
    <property type="molecule type" value="Genomic_DNA"/>
</dbReference>
<dbReference type="STRING" id="360807.ERS852392_02465"/>
<dbReference type="Proteomes" id="UP000286271">
    <property type="component" value="Unassembled WGS sequence"/>
</dbReference>
<dbReference type="RefSeq" id="WP_021922931.1">
    <property type="nucleotide sequence ID" value="NZ_CBCTRZ010000033.1"/>
</dbReference>
<reference evidence="5 6" key="3">
    <citation type="submission" date="2018-08" db="EMBL/GenBank/DDBJ databases">
        <title>A genome reference for cultivated species of the human gut microbiota.</title>
        <authorList>
            <person name="Zou Y."/>
            <person name="Xue W."/>
            <person name="Luo G."/>
        </authorList>
    </citation>
    <scope>NUCLEOTIDE SEQUENCE [LARGE SCALE GENOMIC DNA]</scope>
    <source>
        <strain evidence="3 5">AM23-23AC</strain>
        <strain evidence="2 6">AM27-11</strain>
    </source>
</reference>
<keyword evidence="4" id="KW-1185">Reference proteome</keyword>
<evidence type="ECO:0000313" key="2">
    <source>
        <dbReference type="EMBL" id="RHE92164.1"/>
    </source>
</evidence>
<evidence type="ECO:0000313" key="1">
    <source>
        <dbReference type="EMBL" id="CRL36964.1"/>
    </source>
</evidence>
<organism evidence="1 4">
    <name type="scientific">Roseburia inulinivorans</name>
    <dbReference type="NCBI Taxonomy" id="360807"/>
    <lineage>
        <taxon>Bacteria</taxon>
        <taxon>Bacillati</taxon>
        <taxon>Bacillota</taxon>
        <taxon>Clostridia</taxon>
        <taxon>Lachnospirales</taxon>
        <taxon>Lachnospiraceae</taxon>
        <taxon>Roseburia</taxon>
    </lineage>
</organism>
<evidence type="ECO:0000313" key="4">
    <source>
        <dbReference type="Proteomes" id="UP000049828"/>
    </source>
</evidence>
<reference evidence="1" key="1">
    <citation type="submission" date="2015-05" db="EMBL/GenBank/DDBJ databases">
        <authorList>
            <person name="Wang D.B."/>
            <person name="Wang M."/>
        </authorList>
    </citation>
    <scope>NUCLEOTIDE SEQUENCE [LARGE SCALE GENOMIC DNA]</scope>
    <source>
        <strain evidence="1">L1-83</strain>
    </source>
</reference>
<reference evidence="4" key="2">
    <citation type="submission" date="2015-05" db="EMBL/GenBank/DDBJ databases">
        <authorList>
            <consortium name="Pathogen Informatics"/>
        </authorList>
    </citation>
    <scope>NUCLEOTIDE SEQUENCE [LARGE SCALE GENOMIC DNA]</scope>
    <source>
        <strain evidence="4">L1-83</strain>
    </source>
</reference>
<protein>
    <submittedName>
        <fullName evidence="2">YlbF family regulator</fullName>
    </submittedName>
</protein>
<dbReference type="AlphaFoldDB" id="A0A0M6WKJ5"/>
<dbReference type="SUPFAM" id="SSF158622">
    <property type="entry name" value="YheA/YmcA-like"/>
    <property type="match status" value="1"/>
</dbReference>
<evidence type="ECO:0000313" key="3">
    <source>
        <dbReference type="EMBL" id="RHF81731.1"/>
    </source>
</evidence>
<evidence type="ECO:0000313" key="6">
    <source>
        <dbReference type="Proteomes" id="UP000286271"/>
    </source>
</evidence>
<dbReference type="Pfam" id="PF06133">
    <property type="entry name" value="Com_YlbF"/>
    <property type="match status" value="1"/>
</dbReference>